<evidence type="ECO:0000256" key="1">
    <source>
        <dbReference type="SAM" id="Phobius"/>
    </source>
</evidence>
<dbReference type="AlphaFoldDB" id="A0A2N7UNR1"/>
<evidence type="ECO:0000259" key="2">
    <source>
        <dbReference type="Pfam" id="PF07331"/>
    </source>
</evidence>
<dbReference type="InterPro" id="IPR009936">
    <property type="entry name" value="DUF1468"/>
</dbReference>
<organism evidence="3 4">
    <name type="scientific">Halomonas urumqiensis</name>
    <dbReference type="NCBI Taxonomy" id="1684789"/>
    <lineage>
        <taxon>Bacteria</taxon>
        <taxon>Pseudomonadati</taxon>
        <taxon>Pseudomonadota</taxon>
        <taxon>Gammaproteobacteria</taxon>
        <taxon>Oceanospirillales</taxon>
        <taxon>Halomonadaceae</taxon>
        <taxon>Halomonas</taxon>
    </lineage>
</organism>
<feature type="domain" description="DUF1468" evidence="2">
    <location>
        <begin position="13"/>
        <end position="158"/>
    </location>
</feature>
<keyword evidence="4" id="KW-1185">Reference proteome</keyword>
<protein>
    <recommendedName>
        <fullName evidence="2">DUF1468 domain-containing protein</fullName>
    </recommendedName>
</protein>
<evidence type="ECO:0000313" key="4">
    <source>
        <dbReference type="Proteomes" id="UP000235547"/>
    </source>
</evidence>
<keyword evidence="1" id="KW-0472">Membrane</keyword>
<accession>A0A2N7UNR1</accession>
<name>A0A2N7UNR1_9GAMM</name>
<feature type="transmembrane region" description="Helical" evidence="1">
    <location>
        <begin position="44"/>
        <end position="62"/>
    </location>
</feature>
<feature type="transmembrane region" description="Helical" evidence="1">
    <location>
        <begin position="96"/>
        <end position="112"/>
    </location>
</feature>
<sequence length="163" mass="18372">MPMSVVRANTYFLVALTGAITFLIFWFAQDENWRRPSAAWPETILYGIAIFSVILLVQGLMLKRKDEIFSEGSKVRILLACIALLAWSLLVHTLGFVVGSVLAFTLMAFYVAKVEKKVSPEAAVDMTKGKAGFWLVMIWVEILILYYVFSEVLLVPLPEGLFF</sequence>
<keyword evidence="1" id="KW-0812">Transmembrane</keyword>
<dbReference type="Proteomes" id="UP000235547">
    <property type="component" value="Unassembled WGS sequence"/>
</dbReference>
<proteinExistence type="predicted"/>
<keyword evidence="1" id="KW-1133">Transmembrane helix</keyword>
<dbReference type="Pfam" id="PF07331">
    <property type="entry name" value="TctB"/>
    <property type="match status" value="1"/>
</dbReference>
<comment type="caution">
    <text evidence="3">The sequence shown here is derived from an EMBL/GenBank/DDBJ whole genome shotgun (WGS) entry which is preliminary data.</text>
</comment>
<reference evidence="3 4" key="1">
    <citation type="submission" date="2018-01" db="EMBL/GenBank/DDBJ databases">
        <title>Halomonas endophytica sp. nov., isolated from storage liquid in the stems of Populus euphratica.</title>
        <authorList>
            <person name="Chen C."/>
        </authorList>
    </citation>
    <scope>NUCLEOTIDE SEQUENCE [LARGE SCALE GENOMIC DNA]</scope>
    <source>
        <strain evidence="3 4">BZ-SZ-XJ27</strain>
    </source>
</reference>
<evidence type="ECO:0000313" key="3">
    <source>
        <dbReference type="EMBL" id="PMR82042.1"/>
    </source>
</evidence>
<feature type="transmembrane region" description="Helical" evidence="1">
    <location>
        <begin position="12"/>
        <end position="29"/>
    </location>
</feature>
<feature type="transmembrane region" description="Helical" evidence="1">
    <location>
        <begin position="132"/>
        <end position="149"/>
    </location>
</feature>
<dbReference type="EMBL" id="PNRG01000005">
    <property type="protein sequence ID" value="PMR82042.1"/>
    <property type="molecule type" value="Genomic_DNA"/>
</dbReference>
<gene>
    <name evidence="3" type="ORF">C1H70_02235</name>
</gene>
<dbReference type="OrthoDB" id="9931925at2"/>